<keyword evidence="2" id="KW-1185">Reference proteome</keyword>
<gene>
    <name evidence="1" type="ORF">EG849_11365</name>
</gene>
<dbReference type="InterPro" id="IPR023346">
    <property type="entry name" value="Lysozyme-like_dom_sf"/>
</dbReference>
<dbReference type="Proteomes" id="UP000271937">
    <property type="component" value="Unassembled WGS sequence"/>
</dbReference>
<dbReference type="EMBL" id="RQVR01000012">
    <property type="protein sequence ID" value="RRJ90250.1"/>
    <property type="molecule type" value="Genomic_DNA"/>
</dbReference>
<dbReference type="Gene3D" id="1.10.530.10">
    <property type="match status" value="1"/>
</dbReference>
<organism evidence="1 2">
    <name type="scientific">Flavobacterium macacae</name>
    <dbReference type="NCBI Taxonomy" id="2488993"/>
    <lineage>
        <taxon>Bacteria</taxon>
        <taxon>Pseudomonadati</taxon>
        <taxon>Bacteroidota</taxon>
        <taxon>Flavobacteriia</taxon>
        <taxon>Flavobacteriales</taxon>
        <taxon>Flavobacteriaceae</taxon>
        <taxon>Flavobacterium</taxon>
    </lineage>
</organism>
<reference evidence="1 2" key="1">
    <citation type="submission" date="2018-11" db="EMBL/GenBank/DDBJ databases">
        <title>Flavobacterium sp. nov., YIM 102600 draft genome.</title>
        <authorList>
            <person name="Li G."/>
            <person name="Jiang Y."/>
        </authorList>
    </citation>
    <scope>NUCLEOTIDE SEQUENCE [LARGE SCALE GENOMIC DNA]</scope>
    <source>
        <strain evidence="1 2">YIM 102600</strain>
    </source>
</reference>
<proteinExistence type="predicted"/>
<sequence>MSNVEFNEPRFVKPTMGNTLDIYFAEKEVTPIFENTEESIVANKGENEKKIKARFVKDHKINSKDIISYTTEKTFKTAVGGENITIKYKKKVRDEVSFPKIEKTKIKQKVWIVAICNSQNGILSVEILENKQTNATAIYEGSVKFLVGEEEKTKIEFDLSKDKTGEPNIFAKEIKLQPKSNDDVKLLLDKYKERPDKNSFHFIKASVSGNEDEIFYPDNSNEFLNKDAKRLEVLGVPCYCGIDFTAEQIEEFYKKSNGDVKALFTADNCPLPADKKTYKEFTKELNMAMENYEINTCIRKAHFLAQIEAETFFDTTLEYASGWDYDHMTHLDNYNNYKLYLANISKPKNPYKDFGTKAVKRGHDRYLECIEHGHDVKGHGPKYKGRGLIQLTWKDTYEAYFGKLTKPTLITTPEVVANDLNMVCDSAAWYWKERSSWGNLNNYADNDDFISASVGVNGGLNGFEHRKANLKKILKTLQTKETCVNIDKITKVIGEYKYETSGIKNKQWGKKNKSKIEAYDD</sequence>
<evidence type="ECO:0000313" key="2">
    <source>
        <dbReference type="Proteomes" id="UP000271937"/>
    </source>
</evidence>
<dbReference type="AlphaFoldDB" id="A0A3P3W5I9"/>
<name>A0A3P3W5I9_9FLAO</name>
<comment type="caution">
    <text evidence="1">The sequence shown here is derived from an EMBL/GenBank/DDBJ whole genome shotgun (WGS) entry which is preliminary data.</text>
</comment>
<evidence type="ECO:0000313" key="1">
    <source>
        <dbReference type="EMBL" id="RRJ90250.1"/>
    </source>
</evidence>
<dbReference type="SUPFAM" id="SSF53955">
    <property type="entry name" value="Lysozyme-like"/>
    <property type="match status" value="1"/>
</dbReference>
<dbReference type="RefSeq" id="WP_125013205.1">
    <property type="nucleotide sequence ID" value="NZ_RQVR01000012.1"/>
</dbReference>
<dbReference type="OrthoDB" id="3078754at2"/>
<protein>
    <recommendedName>
        <fullName evidence="3">Glycoside hydrolase family 19 catalytic domain-containing protein</fullName>
    </recommendedName>
</protein>
<evidence type="ECO:0008006" key="3">
    <source>
        <dbReference type="Google" id="ProtNLM"/>
    </source>
</evidence>
<accession>A0A3P3W5I9</accession>